<organism evidence="1 2">
    <name type="scientific">Halobacillus yeomjeoni</name>
    <dbReference type="NCBI Taxonomy" id="311194"/>
    <lineage>
        <taxon>Bacteria</taxon>
        <taxon>Bacillati</taxon>
        <taxon>Bacillota</taxon>
        <taxon>Bacilli</taxon>
        <taxon>Bacillales</taxon>
        <taxon>Bacillaceae</taxon>
        <taxon>Halobacillus</taxon>
    </lineage>
</organism>
<dbReference type="Gene3D" id="2.130.10.10">
    <property type="entry name" value="YVTN repeat-like/Quinoprotein amine dehydrogenase"/>
    <property type="match status" value="1"/>
</dbReference>
<dbReference type="AlphaFoldDB" id="A0A931MU59"/>
<protein>
    <submittedName>
        <fullName evidence="1">Uncharacterized protein</fullName>
    </submittedName>
</protein>
<dbReference type="InterPro" id="IPR015943">
    <property type="entry name" value="WD40/YVTN_repeat-like_dom_sf"/>
</dbReference>
<dbReference type="SUPFAM" id="SSF110296">
    <property type="entry name" value="Oligoxyloglucan reducing end-specific cellobiohydrolase"/>
    <property type="match status" value="1"/>
</dbReference>
<gene>
    <name evidence="1" type="ORF">H0267_02990</name>
</gene>
<proteinExistence type="predicted"/>
<dbReference type="InterPro" id="IPR054817">
    <property type="entry name" value="Glycosyl_F510_1955-like"/>
</dbReference>
<evidence type="ECO:0000313" key="1">
    <source>
        <dbReference type="EMBL" id="MBH0229171.1"/>
    </source>
</evidence>
<dbReference type="Proteomes" id="UP000614490">
    <property type="component" value="Unassembled WGS sequence"/>
</dbReference>
<accession>A0A931MU59</accession>
<dbReference type="RefSeq" id="WP_197315798.1">
    <property type="nucleotide sequence ID" value="NZ_JADZSC010000001.1"/>
</dbReference>
<sequence length="313" mass="34770">MKNTVWVLLIITMILFITGCTGSEESGETDTEENEKVENAHLSGFEGKVKHVHGIGFLEKDILAFAAHEGIKIYKNEDWLASDFHKNDYMGFAAVKDGFYTSGHPGKASDLPNPIGIQQGNINEKELTSYGFEGESDFHAMGVGYNNEAIYVLNQVPNSEMDQGLYRSFNKGETWEKLKAENLGQNIFQIAVHPDDKKTLAISTETGVYFSKDAGGTFELISEPGQAGGLHFSNDRLLYGHYDGMPSLKEYDWGSEKTGDIQLPELKEDAVMYVAQNPEVIENLAIFTVQGDSFITNDSGETWEKIIDKGRVK</sequence>
<evidence type="ECO:0000313" key="2">
    <source>
        <dbReference type="Proteomes" id="UP000614490"/>
    </source>
</evidence>
<comment type="caution">
    <text evidence="1">The sequence shown here is derived from an EMBL/GenBank/DDBJ whole genome shotgun (WGS) entry which is preliminary data.</text>
</comment>
<keyword evidence="2" id="KW-1185">Reference proteome</keyword>
<dbReference type="EMBL" id="JADZSC010000001">
    <property type="protein sequence ID" value="MBH0229171.1"/>
    <property type="molecule type" value="Genomic_DNA"/>
</dbReference>
<dbReference type="NCBIfam" id="NF045728">
    <property type="entry name" value="glycosyl_F510_1955"/>
    <property type="match status" value="1"/>
</dbReference>
<reference evidence="1 2" key="1">
    <citation type="journal article" date="2005" name="Int. J. Syst. Evol. Microbiol.">
        <title>Halobacillus yeomjeoni sp. nov., isolated from a marine solar saltern in Korea.</title>
        <authorList>
            <person name="Yoon J.H."/>
            <person name="Kang S.J."/>
            <person name="Lee C.H."/>
            <person name="Oh H.W."/>
            <person name="Oh T.K."/>
        </authorList>
    </citation>
    <scope>NUCLEOTIDE SEQUENCE [LARGE SCALE GENOMIC DNA]</scope>
    <source>
        <strain evidence="1 2">KCTC 3957</strain>
    </source>
</reference>
<dbReference type="PROSITE" id="PS51257">
    <property type="entry name" value="PROKAR_LIPOPROTEIN"/>
    <property type="match status" value="1"/>
</dbReference>
<name>A0A931MU59_9BACI</name>